<evidence type="ECO:0000313" key="4">
    <source>
        <dbReference type="EMBL" id="GHO59733.1"/>
    </source>
</evidence>
<comment type="caution">
    <text evidence="4">The sequence shown here is derived from an EMBL/GenBank/DDBJ whole genome shotgun (WGS) entry which is preliminary data.</text>
</comment>
<accession>A0ABQ3V489</accession>
<proteinExistence type="inferred from homology"/>
<dbReference type="RefSeq" id="WP_201375894.1">
    <property type="nucleotide sequence ID" value="NZ_BNJG01000003.1"/>
</dbReference>
<evidence type="ECO:0000259" key="3">
    <source>
        <dbReference type="Pfam" id="PF07859"/>
    </source>
</evidence>
<evidence type="ECO:0000256" key="1">
    <source>
        <dbReference type="ARBA" id="ARBA00010515"/>
    </source>
</evidence>
<dbReference type="InterPro" id="IPR029058">
    <property type="entry name" value="AB_hydrolase_fold"/>
</dbReference>
<evidence type="ECO:0000313" key="5">
    <source>
        <dbReference type="Proteomes" id="UP000654345"/>
    </source>
</evidence>
<dbReference type="Gene3D" id="3.40.50.1820">
    <property type="entry name" value="alpha/beta hydrolase"/>
    <property type="match status" value="1"/>
</dbReference>
<gene>
    <name evidence="4" type="ORF">KSB_82080</name>
</gene>
<dbReference type="Proteomes" id="UP000654345">
    <property type="component" value="Unassembled WGS sequence"/>
</dbReference>
<dbReference type="EMBL" id="BNJG01000003">
    <property type="protein sequence ID" value="GHO59733.1"/>
    <property type="molecule type" value="Genomic_DNA"/>
</dbReference>
<name>A0ABQ3V489_9CHLR</name>
<dbReference type="PANTHER" id="PTHR48081">
    <property type="entry name" value="AB HYDROLASE SUPERFAMILY PROTEIN C4A8.06C"/>
    <property type="match status" value="1"/>
</dbReference>
<keyword evidence="2" id="KW-0378">Hydrolase</keyword>
<dbReference type="PANTHER" id="PTHR48081:SF30">
    <property type="entry name" value="ACETYL-HYDROLASE LIPR-RELATED"/>
    <property type="match status" value="1"/>
</dbReference>
<organism evidence="4 5">
    <name type="scientific">Ktedonobacter robiniae</name>
    <dbReference type="NCBI Taxonomy" id="2778365"/>
    <lineage>
        <taxon>Bacteria</taxon>
        <taxon>Bacillati</taxon>
        <taxon>Chloroflexota</taxon>
        <taxon>Ktedonobacteria</taxon>
        <taxon>Ktedonobacterales</taxon>
        <taxon>Ktedonobacteraceae</taxon>
        <taxon>Ktedonobacter</taxon>
    </lineage>
</organism>
<dbReference type="InterPro" id="IPR013094">
    <property type="entry name" value="AB_hydrolase_3"/>
</dbReference>
<evidence type="ECO:0000256" key="2">
    <source>
        <dbReference type="ARBA" id="ARBA00022801"/>
    </source>
</evidence>
<protein>
    <recommendedName>
        <fullName evidence="3">Alpha/beta hydrolase fold-3 domain-containing protein</fullName>
    </recommendedName>
</protein>
<comment type="similarity">
    <text evidence="1">Belongs to the 'GDXG' lipolytic enzyme family.</text>
</comment>
<keyword evidence="5" id="KW-1185">Reference proteome</keyword>
<reference evidence="4 5" key="1">
    <citation type="journal article" date="2021" name="Int. J. Syst. Evol. Microbiol.">
        <title>Reticulibacter mediterranei gen. nov., sp. nov., within the new family Reticulibacteraceae fam. nov., and Ktedonospora formicarum gen. nov., sp. nov., Ktedonobacter robiniae sp. nov., Dictyobacter formicarum sp. nov. and Dictyobacter arantiisoli sp. nov., belonging to the class Ktedonobacteria.</title>
        <authorList>
            <person name="Yabe S."/>
            <person name="Zheng Y."/>
            <person name="Wang C.M."/>
            <person name="Sakai Y."/>
            <person name="Abe K."/>
            <person name="Yokota A."/>
            <person name="Donadio S."/>
            <person name="Cavaletti L."/>
            <person name="Monciardini P."/>
        </authorList>
    </citation>
    <scope>NUCLEOTIDE SEQUENCE [LARGE SCALE GENOMIC DNA]</scope>
    <source>
        <strain evidence="4 5">SOSP1-30</strain>
    </source>
</reference>
<dbReference type="InterPro" id="IPR050300">
    <property type="entry name" value="GDXG_lipolytic_enzyme"/>
</dbReference>
<feature type="domain" description="Alpha/beta hydrolase fold-3" evidence="3">
    <location>
        <begin position="77"/>
        <end position="278"/>
    </location>
</feature>
<dbReference type="SUPFAM" id="SSF53474">
    <property type="entry name" value="alpha/beta-Hydrolases"/>
    <property type="match status" value="1"/>
</dbReference>
<dbReference type="Pfam" id="PF07859">
    <property type="entry name" value="Abhydrolase_3"/>
    <property type="match status" value="1"/>
</dbReference>
<sequence length="306" mass="33561">MPSPESMQIRSYLLSRKTAPRSPLSLAEQRVAFESFIENAVGHPLPLLEGTRIESVDVSGVPAAWISPPEADAERVMLYLHGGNYMLGSLTSHRDLVTRLAAAAGMRSLFIEYRRAPEHVFPAALDNALTAYRWLLANGTRPEHLVLAGDSAGGGLILALLQVVREKDVPMPAGVALLSPWTDLVGTVESWTTRDATDPTFTGKAVNALASFYAGTEDLHHPLISPIYADLRGFPPLRIDVGQDEVFLDDSLQVADHARAAQVPVELTVWEGMWHVFQNFSSVLPEGQQSLEQIGMFLRRQTRSSE</sequence>